<dbReference type="OrthoDB" id="3681635at2"/>
<organism evidence="1 2">
    <name type="scientific">Nonomuraea aridisoli</name>
    <dbReference type="NCBI Taxonomy" id="2070368"/>
    <lineage>
        <taxon>Bacteria</taxon>
        <taxon>Bacillati</taxon>
        <taxon>Actinomycetota</taxon>
        <taxon>Actinomycetes</taxon>
        <taxon>Streptosporangiales</taxon>
        <taxon>Streptosporangiaceae</taxon>
        <taxon>Nonomuraea</taxon>
    </lineage>
</organism>
<dbReference type="RefSeq" id="WP_111182814.1">
    <property type="nucleotide sequence ID" value="NZ_POUD01000183.1"/>
</dbReference>
<proteinExistence type="predicted"/>
<name>A0A2W2DPH5_9ACTN</name>
<gene>
    <name evidence="1" type="ORF">C1J01_32575</name>
</gene>
<dbReference type="EMBL" id="POUD01000183">
    <property type="protein sequence ID" value="PZG12543.1"/>
    <property type="molecule type" value="Genomic_DNA"/>
</dbReference>
<protein>
    <recommendedName>
        <fullName evidence="3">GH18 domain-containing protein</fullName>
    </recommendedName>
</protein>
<reference evidence="1 2" key="1">
    <citation type="submission" date="2018-01" db="EMBL/GenBank/DDBJ databases">
        <title>Draft genome sequence of Nonomuraea sp. KC333.</title>
        <authorList>
            <person name="Sahin N."/>
            <person name="Saygin H."/>
            <person name="Ay H."/>
        </authorList>
    </citation>
    <scope>NUCLEOTIDE SEQUENCE [LARGE SCALE GENOMIC DNA]</scope>
    <source>
        <strain evidence="1 2">KC333</strain>
    </source>
</reference>
<dbReference type="Proteomes" id="UP000249304">
    <property type="component" value="Unassembled WGS sequence"/>
</dbReference>
<dbReference type="SUPFAM" id="SSF51445">
    <property type="entry name" value="(Trans)glycosidases"/>
    <property type="match status" value="1"/>
</dbReference>
<evidence type="ECO:0008006" key="3">
    <source>
        <dbReference type="Google" id="ProtNLM"/>
    </source>
</evidence>
<sequence length="338" mass="37065">MNARTVIRHGLRALVLALAAVVALGGLLAAALRLQFTGAPATWAMSTGHDALWMGHMWVDGRRTERDVQELAVRLRGTGVKEVYVHSGPFEWDGRLDPAKYPNARNFVQWMHKHLPNVRVSAWLGQAVKNGLDLDDPAARTNVLAGVAAIMAQGYDGIHYNFEPVGDGDEEFLDLLERTRRHTTLLSTSVPQIEPYAGMRLATRAVLGHDKYWSKGYFSQVVARVDQVAVMTYDSFLPAQALYGGHVARQAALGLDLVPEDKQLLIGAPAYHDHGVPWADAAESVATAAEGARLALSEHGRREGFGLALYVDFAATEEDWREYTTRWVTLGSGGRTLS</sequence>
<dbReference type="Gene3D" id="3.20.20.80">
    <property type="entry name" value="Glycosidases"/>
    <property type="match status" value="1"/>
</dbReference>
<dbReference type="AlphaFoldDB" id="A0A2W2DPH5"/>
<dbReference type="InterPro" id="IPR017853">
    <property type="entry name" value="GH"/>
</dbReference>
<keyword evidence="2" id="KW-1185">Reference proteome</keyword>
<evidence type="ECO:0000313" key="2">
    <source>
        <dbReference type="Proteomes" id="UP000249304"/>
    </source>
</evidence>
<accession>A0A2W2DPH5</accession>
<evidence type="ECO:0000313" key="1">
    <source>
        <dbReference type="EMBL" id="PZG12543.1"/>
    </source>
</evidence>
<comment type="caution">
    <text evidence="1">The sequence shown here is derived from an EMBL/GenBank/DDBJ whole genome shotgun (WGS) entry which is preliminary data.</text>
</comment>